<protein>
    <recommendedName>
        <fullName evidence="2">aminodeoxychorismate synthase</fullName>
        <ecNumber evidence="2">2.6.1.85</ecNumber>
    </recommendedName>
</protein>
<comment type="similarity">
    <text evidence="1">In the C-terminal section; belongs to the anthranilate synthase component I family.</text>
</comment>
<keyword evidence="7" id="KW-0032">Aminotransferase</keyword>
<dbReference type="InterPro" id="IPR029062">
    <property type="entry name" value="Class_I_gatase-like"/>
</dbReference>
<dbReference type="InterPro" id="IPR019999">
    <property type="entry name" value="Anth_synth_I-like"/>
</dbReference>
<dbReference type="GO" id="GO:0046820">
    <property type="term" value="F:4-amino-4-deoxychorismate synthase activity"/>
    <property type="evidence" value="ECO:0007669"/>
    <property type="project" value="UniProtKB-EC"/>
</dbReference>
<dbReference type="EMBL" id="CADCTP010000025">
    <property type="protein sequence ID" value="CAA9217122.1"/>
    <property type="molecule type" value="Genomic_DNA"/>
</dbReference>
<evidence type="ECO:0000256" key="2">
    <source>
        <dbReference type="ARBA" id="ARBA00013139"/>
    </source>
</evidence>
<dbReference type="Gene3D" id="3.60.120.10">
    <property type="entry name" value="Anthranilate synthase"/>
    <property type="match status" value="1"/>
</dbReference>
<dbReference type="InterPro" id="IPR015890">
    <property type="entry name" value="Chorismate_C"/>
</dbReference>
<dbReference type="InterPro" id="IPR005801">
    <property type="entry name" value="ADC_synthase"/>
</dbReference>
<dbReference type="InterPro" id="IPR017926">
    <property type="entry name" value="GATASE"/>
</dbReference>
<organism evidence="7">
    <name type="scientific">uncultured Mycobacteriales bacterium</name>
    <dbReference type="NCBI Taxonomy" id="581187"/>
    <lineage>
        <taxon>Bacteria</taxon>
        <taxon>Bacillati</taxon>
        <taxon>Actinomycetota</taxon>
        <taxon>Actinomycetes</taxon>
        <taxon>Mycobacteriales</taxon>
        <taxon>environmental samples</taxon>
    </lineage>
</organism>
<gene>
    <name evidence="7" type="ORF">AVDCRST_MAG41-320</name>
</gene>
<dbReference type="GO" id="GO:0000162">
    <property type="term" value="P:L-tryptophan biosynthetic process"/>
    <property type="evidence" value="ECO:0007669"/>
    <property type="project" value="TreeGrafter"/>
</dbReference>
<proteinExistence type="inferred from homology"/>
<dbReference type="Pfam" id="PF00117">
    <property type="entry name" value="GATase"/>
    <property type="match status" value="1"/>
</dbReference>
<dbReference type="PANTHER" id="PTHR11236">
    <property type="entry name" value="AMINOBENZOATE/ANTHRANILATE SYNTHASE"/>
    <property type="match status" value="1"/>
</dbReference>
<evidence type="ECO:0000259" key="6">
    <source>
        <dbReference type="Pfam" id="PF00425"/>
    </source>
</evidence>
<name>A0A6J4H936_9ACTN</name>
<keyword evidence="3 7" id="KW-0808">Transferase</keyword>
<dbReference type="NCBIfam" id="TIGR00566">
    <property type="entry name" value="trpG_papA"/>
    <property type="match status" value="1"/>
</dbReference>
<dbReference type="PROSITE" id="PS51273">
    <property type="entry name" value="GATASE_TYPE_1"/>
    <property type="match status" value="1"/>
</dbReference>
<dbReference type="CDD" id="cd01743">
    <property type="entry name" value="GATase1_Anthranilate_Synthase"/>
    <property type="match status" value="1"/>
</dbReference>
<dbReference type="Gene3D" id="3.40.50.880">
    <property type="match status" value="1"/>
</dbReference>
<dbReference type="GO" id="GO:0005737">
    <property type="term" value="C:cytoplasm"/>
    <property type="evidence" value="ECO:0007669"/>
    <property type="project" value="TreeGrafter"/>
</dbReference>
<keyword evidence="4" id="KW-0315">Glutamine amidotransferase</keyword>
<evidence type="ECO:0000256" key="4">
    <source>
        <dbReference type="ARBA" id="ARBA00022962"/>
    </source>
</evidence>
<dbReference type="SUPFAM" id="SSF56322">
    <property type="entry name" value="ADC synthase"/>
    <property type="match status" value="1"/>
</dbReference>
<dbReference type="PRINTS" id="PR00097">
    <property type="entry name" value="ANTSNTHASEII"/>
</dbReference>
<dbReference type="SUPFAM" id="SSF52317">
    <property type="entry name" value="Class I glutamine amidotransferase-like"/>
    <property type="match status" value="1"/>
</dbReference>
<feature type="domain" description="Chorismate-utilising enzyme C-terminal" evidence="6">
    <location>
        <begin position="359"/>
        <end position="611"/>
    </location>
</feature>
<dbReference type="FunFam" id="3.40.50.880:FF:000003">
    <property type="entry name" value="Anthranilate synthase component II"/>
    <property type="match status" value="1"/>
</dbReference>
<dbReference type="Pfam" id="PF00425">
    <property type="entry name" value="Chorismate_bind"/>
    <property type="match status" value="1"/>
</dbReference>
<reference evidence="7" key="1">
    <citation type="submission" date="2020-02" db="EMBL/GenBank/DDBJ databases">
        <authorList>
            <person name="Meier V. D."/>
        </authorList>
    </citation>
    <scope>NUCLEOTIDE SEQUENCE</scope>
    <source>
        <strain evidence="7">AVDCRST_MAG41</strain>
    </source>
</reference>
<dbReference type="AlphaFoldDB" id="A0A6J4H936"/>
<sequence>MTGPRVAIVDNHDSYTWNLQQLCWELTGREPVVVRNDETTADDLLAGGFTHFVVSPGPGTPHEPADVGVSAELIRRARVPLLGVCLGHQGIAAAFGSRVEPAGTVMHGRRSRIRHTGTGLFAGLPQDFPAVRYHSLVVPRPLHPELVETARADDGVVMGLSHRDRPLHGVQFHPESIGTPAGERLLANFLGPGPRRRPRLPAARPVPARSLRVRWRRLRAVPAEQLFWTLHRTDPYAFWLDSARQAHGLGRHSFLGTGTPATPTRDTARVERDGYGLPFAGGWVGHLEYEGAVRALWVDRFVAVDHATGDVLAVTLGLPPAAAAAWLDGVAAVADALPAGWEPPPVDAGLTDVRPEVDRETYGAHFAEVQGWLRRGESYEACYTYRITARSTADPLAAYLRLRRENPAPYGAYLRFGDRHVLSSSPERFLTVDADGWAETRPIKGTAARDPLRDEEDRAALAGDEKNRSENLMIVDLLRNDLGRVCLPGTVRVPSLMAVESYATVHHLVSTVRGRLRPELHVLDCVAALFPGGSMTGAPKERTVELLAGLETSPRGVYSGCLGWLGPDGTTDLSIVIRTAVRDGDRVTIGVGGAITVLSDVDEEWAETRVKAAAVLHALDPVGAPPVG</sequence>
<dbReference type="InterPro" id="IPR006221">
    <property type="entry name" value="TrpG/PapA_dom"/>
</dbReference>
<evidence type="ECO:0000313" key="7">
    <source>
        <dbReference type="EMBL" id="CAA9217122.1"/>
    </source>
</evidence>
<evidence type="ECO:0000259" key="5">
    <source>
        <dbReference type="Pfam" id="PF00117"/>
    </source>
</evidence>
<evidence type="ECO:0000256" key="3">
    <source>
        <dbReference type="ARBA" id="ARBA00022679"/>
    </source>
</evidence>
<dbReference type="PRINTS" id="PR00096">
    <property type="entry name" value="GATASE"/>
</dbReference>
<evidence type="ECO:0000256" key="1">
    <source>
        <dbReference type="ARBA" id="ARBA00005970"/>
    </source>
</evidence>
<accession>A0A6J4H936</accession>
<dbReference type="EC" id="2.6.1.85" evidence="2"/>
<feature type="domain" description="Glutamine amidotransferase" evidence="5">
    <location>
        <begin position="8"/>
        <end position="190"/>
    </location>
</feature>
<dbReference type="GO" id="GO:0008153">
    <property type="term" value="P:4-aminobenzoate biosynthetic process"/>
    <property type="evidence" value="ECO:0007669"/>
    <property type="project" value="TreeGrafter"/>
</dbReference>
<dbReference type="PANTHER" id="PTHR11236:SF18">
    <property type="entry name" value="AMINODEOXYCHORISMATE SYNTHASE"/>
    <property type="match status" value="1"/>
</dbReference>